<proteinExistence type="predicted"/>
<organism evidence="2 3">
    <name type="scientific">Magallana gigas</name>
    <name type="common">Pacific oyster</name>
    <name type="synonym">Crassostrea gigas</name>
    <dbReference type="NCBI Taxonomy" id="29159"/>
    <lineage>
        <taxon>Eukaryota</taxon>
        <taxon>Metazoa</taxon>
        <taxon>Spiralia</taxon>
        <taxon>Lophotrochozoa</taxon>
        <taxon>Mollusca</taxon>
        <taxon>Bivalvia</taxon>
        <taxon>Autobranchia</taxon>
        <taxon>Pteriomorphia</taxon>
        <taxon>Ostreida</taxon>
        <taxon>Ostreoidea</taxon>
        <taxon>Ostreidae</taxon>
        <taxon>Magallana</taxon>
    </lineage>
</organism>
<dbReference type="AlphaFoldDB" id="A0A8W8K234"/>
<name>A0A8W8K234_MAGGI</name>
<protein>
    <submittedName>
        <fullName evidence="2">Uncharacterized protein</fullName>
    </submittedName>
</protein>
<sequence length="195" mass="21628">MGSRSLRTPRSSPEKNRGVEEKLLDYQTIQQKEFHSAMMSSPTHFQSFLLILPTVFGQMHLPNTGMQPLQQLEACSCQIRCCAEHTSPRRLPPYTNQPHVYHESCCGCVYCPSFIGPGPFFPVGMPMLTPLASIQMAISAQPYEVPDAPDQPDVPDVPDVQDVPDVPELILPDPPEIKSPEIKGPEEVEQDSAES</sequence>
<keyword evidence="3" id="KW-1185">Reference proteome</keyword>
<evidence type="ECO:0000313" key="3">
    <source>
        <dbReference type="Proteomes" id="UP000005408"/>
    </source>
</evidence>
<evidence type="ECO:0000313" key="2">
    <source>
        <dbReference type="EnsemblMetazoa" id="G21797.1:cds"/>
    </source>
</evidence>
<reference evidence="2" key="1">
    <citation type="submission" date="2022-08" db="UniProtKB">
        <authorList>
            <consortium name="EnsemblMetazoa"/>
        </authorList>
    </citation>
    <scope>IDENTIFICATION</scope>
    <source>
        <strain evidence="2">05x7-T-G4-1.051#20</strain>
    </source>
</reference>
<accession>A0A8W8K234</accession>
<feature type="compositionally biased region" description="Low complexity" evidence="1">
    <location>
        <begin position="157"/>
        <end position="167"/>
    </location>
</feature>
<dbReference type="Proteomes" id="UP000005408">
    <property type="component" value="Unassembled WGS sequence"/>
</dbReference>
<feature type="region of interest" description="Disordered" evidence="1">
    <location>
        <begin position="144"/>
        <end position="195"/>
    </location>
</feature>
<evidence type="ECO:0000256" key="1">
    <source>
        <dbReference type="SAM" id="MobiDB-lite"/>
    </source>
</evidence>
<dbReference type="EnsemblMetazoa" id="G21797.1">
    <property type="protein sequence ID" value="G21797.1:cds"/>
    <property type="gene ID" value="G21797"/>
</dbReference>
<feature type="compositionally biased region" description="Basic and acidic residues" evidence="1">
    <location>
        <begin position="175"/>
        <end position="186"/>
    </location>
</feature>